<dbReference type="Pfam" id="PF00271">
    <property type="entry name" value="Helicase_C"/>
    <property type="match status" value="1"/>
</dbReference>
<protein>
    <recommendedName>
        <fullName evidence="9">DNA repair and recombination protein RAD54B</fullName>
    </recommendedName>
</protein>
<dbReference type="InterPro" id="IPR050496">
    <property type="entry name" value="SNF2_RAD54_helicase_repair"/>
</dbReference>
<dbReference type="GO" id="GO:0007131">
    <property type="term" value="P:reciprocal meiotic recombination"/>
    <property type="evidence" value="ECO:0007669"/>
    <property type="project" value="EnsemblFungi"/>
</dbReference>
<dbReference type="FunFam" id="3.40.50.10810:FF:000020">
    <property type="entry name" value="DNA repair and recombination protein RAD54B"/>
    <property type="match status" value="1"/>
</dbReference>
<dbReference type="OrthoDB" id="413460at2759"/>
<dbReference type="GO" id="GO:0003690">
    <property type="term" value="F:double-stranded DNA binding"/>
    <property type="evidence" value="ECO:0007669"/>
    <property type="project" value="EnsemblFungi"/>
</dbReference>
<keyword evidence="8" id="KW-1185">Reference proteome</keyword>
<dbReference type="SMART" id="SM00487">
    <property type="entry name" value="DEXDc"/>
    <property type="match status" value="1"/>
</dbReference>
<dbReference type="InterPro" id="IPR001650">
    <property type="entry name" value="Helicase_C-like"/>
</dbReference>
<evidence type="ECO:0008006" key="9">
    <source>
        <dbReference type="Google" id="ProtNLM"/>
    </source>
</evidence>
<dbReference type="SUPFAM" id="SSF52540">
    <property type="entry name" value="P-loop containing nucleoside triphosphate hydrolases"/>
    <property type="match status" value="2"/>
</dbReference>
<dbReference type="Gene3D" id="3.40.50.10810">
    <property type="entry name" value="Tandem AAA-ATPase domain"/>
    <property type="match status" value="1"/>
</dbReference>
<proteinExistence type="predicted"/>
<dbReference type="Gene3D" id="1.20.120.850">
    <property type="entry name" value="SWI2/SNF2 ATPases, N-terminal domain"/>
    <property type="match status" value="1"/>
</dbReference>
<dbReference type="PROSITE" id="PS51192">
    <property type="entry name" value="HELICASE_ATP_BIND_1"/>
    <property type="match status" value="1"/>
</dbReference>
<accession>A0A1E3R1B4</accession>
<reference evidence="8" key="1">
    <citation type="submission" date="2016-05" db="EMBL/GenBank/DDBJ databases">
        <title>Comparative genomics of biotechnologically important yeasts.</title>
        <authorList>
            <consortium name="DOE Joint Genome Institute"/>
            <person name="Riley R."/>
            <person name="Haridas S."/>
            <person name="Wolfe K.H."/>
            <person name="Lopes M.R."/>
            <person name="Hittinger C.T."/>
            <person name="Goker M."/>
            <person name="Salamov A."/>
            <person name="Wisecaver J."/>
            <person name="Long T.M."/>
            <person name="Aerts A.L."/>
            <person name="Barry K."/>
            <person name="Choi C."/>
            <person name="Clum A."/>
            <person name="Coughlan A.Y."/>
            <person name="Deshpande S."/>
            <person name="Douglass A.P."/>
            <person name="Hanson S.J."/>
            <person name="Klenk H.-P."/>
            <person name="Labutti K."/>
            <person name="Lapidus A."/>
            <person name="Lindquist E."/>
            <person name="Lipzen A."/>
            <person name="Meier-Kolthoff J.P."/>
            <person name="Ohm R.A."/>
            <person name="Otillar R.P."/>
            <person name="Pangilinan J."/>
            <person name="Peng Y."/>
            <person name="Rokas A."/>
            <person name="Rosa C.A."/>
            <person name="Scheuner C."/>
            <person name="Sibirny A.A."/>
            <person name="Slot J.C."/>
            <person name="Stielow J.B."/>
            <person name="Sun H."/>
            <person name="Kurtzman C.P."/>
            <person name="Blackwell M."/>
            <person name="Grigoriev I.V."/>
            <person name="Jeffries T.W."/>
        </authorList>
    </citation>
    <scope>NUCLEOTIDE SEQUENCE [LARGE SCALE GENOMIC DNA]</scope>
    <source>
        <strain evidence="8">NRRL Y-12698</strain>
    </source>
</reference>
<dbReference type="GO" id="GO:0000724">
    <property type="term" value="P:double-strand break repair via homologous recombination"/>
    <property type="evidence" value="ECO:0007669"/>
    <property type="project" value="TreeGrafter"/>
</dbReference>
<dbReference type="AlphaFoldDB" id="A0A1E3R1B4"/>
<dbReference type="EMBL" id="KV454426">
    <property type="protein sequence ID" value="ODQ83187.1"/>
    <property type="molecule type" value="Genomic_DNA"/>
</dbReference>
<dbReference type="PROSITE" id="PS51194">
    <property type="entry name" value="HELICASE_CTER"/>
    <property type="match status" value="1"/>
</dbReference>
<dbReference type="GO" id="GO:0032392">
    <property type="term" value="P:DNA geometric change"/>
    <property type="evidence" value="ECO:0007669"/>
    <property type="project" value="EnsemblFungi"/>
</dbReference>
<evidence type="ECO:0000259" key="6">
    <source>
        <dbReference type="PROSITE" id="PS51194"/>
    </source>
</evidence>
<dbReference type="Gene3D" id="3.40.50.300">
    <property type="entry name" value="P-loop containing nucleotide triphosphate hydrolases"/>
    <property type="match status" value="1"/>
</dbReference>
<feature type="domain" description="Helicase C-terminal" evidence="6">
    <location>
        <begin position="590"/>
        <end position="750"/>
    </location>
</feature>
<dbReference type="STRING" id="984486.A0A1E3R1B4"/>
<dbReference type="InterPro" id="IPR027417">
    <property type="entry name" value="P-loop_NTPase"/>
</dbReference>
<evidence type="ECO:0000313" key="8">
    <source>
        <dbReference type="Proteomes" id="UP000094336"/>
    </source>
</evidence>
<sequence length="887" mass="98515">MYKGKVNAPFKPPRMRPALAEGQPDNVAPPPKKTPVTALPVARRTPVTAPLTGKTPAPIQTTPASIKRVQRSPPPEPVSDGSDSKRVYFALWRKPTSKKHKTWDGDAVVIHNLTAGTLVVKGDNGGTYKQLTRSSNTAKFTGEAGVVFSVGGYECEIEHQITDSAELAKFDATLDPIDIKPPKVKVETRVPKSIQVTQFKPVIKAKPKTGARTPLHDPLAPGALVMPLGPDHLTEVIVDPILSQHLREHQREGVRFLYECVMGIREFGGTGALLADEMGLGKTLMTIALVWTLVKQSPLELPTPVARKVLIACPVTLIGNWEREFRKWLGLHRIGVLAIKNSKVPHKDRSDIVSFSKTKVYQVLVMGYEKILTMQEELSKTTFDLIVCDEGHRLKNGANKSLAVLNSLNTERKVVLSGTPIQNDLTEFFQIINFINPGVLGTFAQFQREYIRPIQRGREVNCIEVVREKGEDKAREFIELTNAFTLRRTNSVIANYLPPRTDLLFFCPPTELQVKLFRIMVGSNAYTKALRSAAVQDSLTLINVFRKICSSPSLLTDDKLFSSMMDPDDAADQMLLSKIKTKKTSGKLKTLVHLLFAIQKQSNASEKVVLVSNYTLTLDMLQEILLSINMSYTRLDGSTPPRLRDSIVNSFNRSSVANSFVFLLSAKAGGVGLNLIGASRLILFDNDWNPAVDLQAMARVHRDGQRKPVFIYRLFTTGCLDEKILQRQLMKSNLSDKFLDDKLGATDDLFDMFDLKDLFSLGLETTCGTHDLMECPCEGLGEEIEPEDSEEVKENDEEVKGEKESESNQGFVTALDYQKASQDSSQKKRTIQGALVGYRHIDPVKMGMEIDCRDEATEDFLKGVVVRKEKSPISYMFVKTSAPGLAG</sequence>
<organism evidence="7 8">
    <name type="scientific">Babjeviella inositovora NRRL Y-12698</name>
    <dbReference type="NCBI Taxonomy" id="984486"/>
    <lineage>
        <taxon>Eukaryota</taxon>
        <taxon>Fungi</taxon>
        <taxon>Dikarya</taxon>
        <taxon>Ascomycota</taxon>
        <taxon>Saccharomycotina</taxon>
        <taxon>Pichiomycetes</taxon>
        <taxon>Serinales incertae sedis</taxon>
        <taxon>Babjeviella</taxon>
    </lineage>
</organism>
<dbReference type="GO" id="GO:0005634">
    <property type="term" value="C:nucleus"/>
    <property type="evidence" value="ECO:0007669"/>
    <property type="project" value="TreeGrafter"/>
</dbReference>
<keyword evidence="1" id="KW-0547">Nucleotide-binding</keyword>
<dbReference type="InterPro" id="IPR014001">
    <property type="entry name" value="Helicase_ATP-bd"/>
</dbReference>
<dbReference type="GO" id="GO:0015616">
    <property type="term" value="F:DNA translocase activity"/>
    <property type="evidence" value="ECO:0007669"/>
    <property type="project" value="EnsemblFungi"/>
</dbReference>
<dbReference type="GO" id="GO:0016787">
    <property type="term" value="F:hydrolase activity"/>
    <property type="evidence" value="ECO:0007669"/>
    <property type="project" value="UniProtKB-KW"/>
</dbReference>
<evidence type="ECO:0000256" key="2">
    <source>
        <dbReference type="ARBA" id="ARBA00022801"/>
    </source>
</evidence>
<dbReference type="InterPro" id="IPR049730">
    <property type="entry name" value="SNF2/RAD54-like_C"/>
</dbReference>
<dbReference type="GO" id="GO:0030491">
    <property type="term" value="P:heteroduplex formation"/>
    <property type="evidence" value="ECO:0007669"/>
    <property type="project" value="EnsemblFungi"/>
</dbReference>
<evidence type="ECO:0000313" key="7">
    <source>
        <dbReference type="EMBL" id="ODQ83187.1"/>
    </source>
</evidence>
<dbReference type="GO" id="GO:0045144">
    <property type="term" value="P:meiotic sister chromatid segregation"/>
    <property type="evidence" value="ECO:0007669"/>
    <property type="project" value="EnsemblFungi"/>
</dbReference>
<dbReference type="CDD" id="cd18004">
    <property type="entry name" value="DEXHc_RAD54"/>
    <property type="match status" value="1"/>
</dbReference>
<dbReference type="GO" id="GO:0005524">
    <property type="term" value="F:ATP binding"/>
    <property type="evidence" value="ECO:0007669"/>
    <property type="project" value="InterPro"/>
</dbReference>
<feature type="region of interest" description="Disordered" evidence="4">
    <location>
        <begin position="1"/>
        <end position="83"/>
    </location>
</feature>
<evidence type="ECO:0000256" key="3">
    <source>
        <dbReference type="ARBA" id="ARBA00022840"/>
    </source>
</evidence>
<dbReference type="Proteomes" id="UP000094336">
    <property type="component" value="Unassembled WGS sequence"/>
</dbReference>
<dbReference type="PANTHER" id="PTHR45629">
    <property type="entry name" value="SNF2/RAD54 FAMILY MEMBER"/>
    <property type="match status" value="1"/>
</dbReference>
<dbReference type="InterPro" id="IPR000330">
    <property type="entry name" value="SNF2_N"/>
</dbReference>
<feature type="region of interest" description="Disordered" evidence="4">
    <location>
        <begin position="781"/>
        <end position="808"/>
    </location>
</feature>
<evidence type="ECO:0000256" key="1">
    <source>
        <dbReference type="ARBA" id="ARBA00022741"/>
    </source>
</evidence>
<feature type="domain" description="Helicase ATP-binding" evidence="5">
    <location>
        <begin position="263"/>
        <end position="438"/>
    </location>
</feature>
<dbReference type="SMART" id="SM00490">
    <property type="entry name" value="HELICc"/>
    <property type="match status" value="1"/>
</dbReference>
<dbReference type="PANTHER" id="PTHR45629:SF7">
    <property type="entry name" value="DNA EXCISION REPAIR PROTEIN ERCC-6-RELATED"/>
    <property type="match status" value="1"/>
</dbReference>
<evidence type="ECO:0000256" key="4">
    <source>
        <dbReference type="SAM" id="MobiDB-lite"/>
    </source>
</evidence>
<feature type="compositionally biased region" description="Acidic residues" evidence="4">
    <location>
        <begin position="781"/>
        <end position="797"/>
    </location>
</feature>
<keyword evidence="2" id="KW-0378">Hydrolase</keyword>
<dbReference type="RefSeq" id="XP_018988515.1">
    <property type="nucleotide sequence ID" value="XM_019127782.1"/>
</dbReference>
<dbReference type="Pfam" id="PF00176">
    <property type="entry name" value="SNF2-rel_dom"/>
    <property type="match status" value="1"/>
</dbReference>
<dbReference type="GeneID" id="30145635"/>
<name>A0A1E3R1B4_9ASCO</name>
<keyword evidence="3" id="KW-0067">ATP-binding</keyword>
<dbReference type="InterPro" id="IPR038718">
    <property type="entry name" value="SNF2-like_sf"/>
</dbReference>
<evidence type="ECO:0000259" key="5">
    <source>
        <dbReference type="PROSITE" id="PS51192"/>
    </source>
</evidence>
<gene>
    <name evidence="7" type="ORF">BABINDRAFT_159629</name>
</gene>
<dbReference type="CDD" id="cd18793">
    <property type="entry name" value="SF2_C_SNF"/>
    <property type="match status" value="1"/>
</dbReference>